<sequence>MEFEFGNAHVFHPNAAKIIDEIGSFPLPSSNTRNSNVIIKPITSKESYFQNFARIQEHIREGDIYEMNYCIGYEGRFEVIDPIEIYLKLNGLSPMPFSGLFVTGDRAVISASPERFLKKEGNTLLAQPIKGSTRRGKTEEEDEELVSKLRNSEKEQAENLMIVDLMRNDLARVGKIGSITVDELFGVYRFRRISQMISSVSCTLPDDVSFAQILSKTFPMGSMTGAPKIKAMELIDRYEDFKRGWFSGSMGYIDTKGDFDWNVIIRSVVIDQHHGTFYFGVGSAITIDADANSEYEECLLKSQAIFEVFDNL</sequence>
<dbReference type="PANTHER" id="PTHR11236">
    <property type="entry name" value="AMINOBENZOATE/ANTHRANILATE SYNTHASE"/>
    <property type="match status" value="1"/>
</dbReference>
<dbReference type="STRING" id="1232681.ADIS_3667"/>
<dbReference type="EMBL" id="AQHR01000096">
    <property type="protein sequence ID" value="EON75776.1"/>
    <property type="molecule type" value="Genomic_DNA"/>
</dbReference>
<organism evidence="2 3">
    <name type="scientific">Lunatimonas lonarensis</name>
    <dbReference type="NCBI Taxonomy" id="1232681"/>
    <lineage>
        <taxon>Bacteria</taxon>
        <taxon>Pseudomonadati</taxon>
        <taxon>Bacteroidota</taxon>
        <taxon>Cytophagia</taxon>
        <taxon>Cytophagales</taxon>
        <taxon>Cyclobacteriaceae</taxon>
    </lineage>
</organism>
<protein>
    <submittedName>
        <fullName evidence="2">Para-aminobenzoate synthase, aminase component PabAa</fullName>
        <ecNumber evidence="2">2.6.1.85</ecNumber>
    </submittedName>
</protein>
<dbReference type="InterPro" id="IPR005801">
    <property type="entry name" value="ADC_synthase"/>
</dbReference>
<name>R7ZNT1_9BACT</name>
<reference evidence="2 3" key="1">
    <citation type="submission" date="2013-02" db="EMBL/GenBank/DDBJ databases">
        <title>A novel strain isolated from Lonar lake, Maharashtra, India.</title>
        <authorList>
            <person name="Singh A."/>
        </authorList>
    </citation>
    <scope>NUCLEOTIDE SEQUENCE [LARGE SCALE GENOMIC DNA]</scope>
    <source>
        <strain evidence="2 3">AK24</strain>
    </source>
</reference>
<dbReference type="PANTHER" id="PTHR11236:SF50">
    <property type="entry name" value="AMINODEOXYCHORISMATE SYNTHASE COMPONENT 1"/>
    <property type="match status" value="1"/>
</dbReference>
<evidence type="ECO:0000313" key="2">
    <source>
        <dbReference type="EMBL" id="EON75776.1"/>
    </source>
</evidence>
<comment type="caution">
    <text evidence="2">The sequence shown here is derived from an EMBL/GenBank/DDBJ whole genome shotgun (WGS) entry which is preliminary data.</text>
</comment>
<dbReference type="GO" id="GO:0046820">
    <property type="term" value="F:4-amino-4-deoxychorismate synthase activity"/>
    <property type="evidence" value="ECO:0007669"/>
    <property type="project" value="UniProtKB-EC"/>
</dbReference>
<accession>R7ZNT1</accession>
<dbReference type="Proteomes" id="UP000013909">
    <property type="component" value="Unassembled WGS sequence"/>
</dbReference>
<dbReference type="PRINTS" id="PR00095">
    <property type="entry name" value="ANTSNTHASEI"/>
</dbReference>
<dbReference type="PATRIC" id="fig|1288963.3.peg.3661"/>
<gene>
    <name evidence="2" type="ORF">ADIS_3667</name>
</gene>
<dbReference type="Gene3D" id="3.60.120.10">
    <property type="entry name" value="Anthranilate synthase"/>
    <property type="match status" value="1"/>
</dbReference>
<keyword evidence="2" id="KW-0032">Aminotransferase</keyword>
<dbReference type="InterPro" id="IPR015890">
    <property type="entry name" value="Chorismate_C"/>
</dbReference>
<evidence type="ECO:0000313" key="3">
    <source>
        <dbReference type="Proteomes" id="UP000013909"/>
    </source>
</evidence>
<dbReference type="EC" id="2.6.1.85" evidence="2"/>
<dbReference type="SUPFAM" id="SSF56322">
    <property type="entry name" value="ADC synthase"/>
    <property type="match status" value="1"/>
</dbReference>
<keyword evidence="3" id="KW-1185">Reference proteome</keyword>
<dbReference type="Pfam" id="PF00425">
    <property type="entry name" value="Chorismate_bind"/>
    <property type="match status" value="1"/>
</dbReference>
<dbReference type="AlphaFoldDB" id="R7ZNT1"/>
<feature type="domain" description="Chorismate-utilising enzyme C-terminal" evidence="1">
    <location>
        <begin position="45"/>
        <end position="301"/>
    </location>
</feature>
<dbReference type="InterPro" id="IPR019999">
    <property type="entry name" value="Anth_synth_I-like"/>
</dbReference>
<dbReference type="GO" id="GO:0000162">
    <property type="term" value="P:L-tryptophan biosynthetic process"/>
    <property type="evidence" value="ECO:0007669"/>
    <property type="project" value="TreeGrafter"/>
</dbReference>
<keyword evidence="2" id="KW-0808">Transferase</keyword>
<evidence type="ECO:0000259" key="1">
    <source>
        <dbReference type="Pfam" id="PF00425"/>
    </source>
</evidence>
<proteinExistence type="predicted"/>